<feature type="transmembrane region" description="Helical" evidence="2">
    <location>
        <begin position="265"/>
        <end position="283"/>
    </location>
</feature>
<keyword evidence="2" id="KW-0812">Transmembrane</keyword>
<keyword evidence="3" id="KW-0732">Signal</keyword>
<keyword evidence="5" id="KW-1185">Reference proteome</keyword>
<keyword evidence="2" id="KW-0472">Membrane</keyword>
<name>A0A4Z0Q1B5_9BACT</name>
<evidence type="ECO:0000256" key="2">
    <source>
        <dbReference type="SAM" id="Phobius"/>
    </source>
</evidence>
<dbReference type="EMBL" id="SRMB01000004">
    <property type="protein sequence ID" value="TGE23316.1"/>
    <property type="molecule type" value="Genomic_DNA"/>
</dbReference>
<comment type="caution">
    <text evidence="4">The sequence shown here is derived from an EMBL/GenBank/DDBJ whole genome shotgun (WGS) entry which is preliminary data.</text>
</comment>
<dbReference type="Proteomes" id="UP000298471">
    <property type="component" value="Unassembled WGS sequence"/>
</dbReference>
<protein>
    <submittedName>
        <fullName evidence="4">Uncharacterized protein</fullName>
    </submittedName>
</protein>
<evidence type="ECO:0000313" key="4">
    <source>
        <dbReference type="EMBL" id="TGE23316.1"/>
    </source>
</evidence>
<feature type="compositionally biased region" description="Low complexity" evidence="1">
    <location>
        <begin position="44"/>
        <end position="59"/>
    </location>
</feature>
<dbReference type="AlphaFoldDB" id="A0A4Z0Q1B5"/>
<evidence type="ECO:0000256" key="1">
    <source>
        <dbReference type="SAM" id="MobiDB-lite"/>
    </source>
</evidence>
<reference evidence="4 5" key="1">
    <citation type="submission" date="2019-04" db="EMBL/GenBank/DDBJ databases">
        <authorList>
            <person name="Feng G."/>
            <person name="Zhang J."/>
            <person name="Zhu H."/>
        </authorList>
    </citation>
    <scope>NUCLEOTIDE SEQUENCE [LARGE SCALE GENOMIC DNA]</scope>
    <source>
        <strain evidence="4 5">9PBR-1</strain>
    </source>
</reference>
<feature type="chain" id="PRO_5021383513" evidence="3">
    <location>
        <begin position="21"/>
        <end position="303"/>
    </location>
</feature>
<sequence length="303" mass="33051">MASRFYFLLLALGVATPALTQAQNAPRQLNTLPALPDSARRPGRQPQLSQQPQVDQPPQQAQPPRPPATSVPAAPETTRFAVGLKNGTLYKAYDVEVKQPVFGRTYLLLDDQRRVEMNEVSFYEDESGHYVRTILPKSSREVTLRRDRVGRLSLYSATSTQYAGNGYNPYGYGPYGYGGRFGGYGYGGPVYRTVKTEYFSKDNGPIQDMSLRNLSLATADNAGSTALLLQARKYQRITTLSYVAAAGVTALGLFSTLTSSQSGPSISPLIYAAIPLAIVPIVLGGKQQQSIKQAISLYNRGQE</sequence>
<keyword evidence="2" id="KW-1133">Transmembrane helix</keyword>
<evidence type="ECO:0000256" key="3">
    <source>
        <dbReference type="SAM" id="SignalP"/>
    </source>
</evidence>
<organism evidence="4 5">
    <name type="scientific">Hymenobacter metallicola</name>
    <dbReference type="NCBI Taxonomy" id="2563114"/>
    <lineage>
        <taxon>Bacteria</taxon>
        <taxon>Pseudomonadati</taxon>
        <taxon>Bacteroidota</taxon>
        <taxon>Cytophagia</taxon>
        <taxon>Cytophagales</taxon>
        <taxon>Hymenobacteraceae</taxon>
        <taxon>Hymenobacter</taxon>
    </lineage>
</organism>
<feature type="signal peptide" evidence="3">
    <location>
        <begin position="1"/>
        <end position="20"/>
    </location>
</feature>
<proteinExistence type="predicted"/>
<feature type="compositionally biased region" description="Pro residues" evidence="1">
    <location>
        <begin position="60"/>
        <end position="69"/>
    </location>
</feature>
<dbReference type="RefSeq" id="WP_135396905.1">
    <property type="nucleotide sequence ID" value="NZ_SRMB01000004.1"/>
</dbReference>
<dbReference type="OrthoDB" id="879752at2"/>
<gene>
    <name evidence="4" type="ORF">E5K02_19160</name>
</gene>
<feature type="region of interest" description="Disordered" evidence="1">
    <location>
        <begin position="25"/>
        <end position="76"/>
    </location>
</feature>
<accession>A0A4Z0Q1B5</accession>
<evidence type="ECO:0000313" key="5">
    <source>
        <dbReference type="Proteomes" id="UP000298471"/>
    </source>
</evidence>